<reference evidence="2" key="1">
    <citation type="submission" date="2023-05" db="EMBL/GenBank/DDBJ databases">
        <authorList>
            <person name="Huff M."/>
        </authorList>
    </citation>
    <scope>NUCLEOTIDE SEQUENCE</scope>
</reference>
<evidence type="ECO:0000313" key="2">
    <source>
        <dbReference type="EMBL" id="CAI9756025.1"/>
    </source>
</evidence>
<keyword evidence="3" id="KW-1185">Reference proteome</keyword>
<keyword evidence="1" id="KW-0812">Transmembrane</keyword>
<dbReference type="PANTHER" id="PTHR38225:SF3">
    <property type="entry name" value="RX N-TERMINAL DOMAIN-CONTAINING PROTEIN"/>
    <property type="match status" value="1"/>
</dbReference>
<gene>
    <name evidence="2" type="ORF">FPE_LOCUS3455</name>
</gene>
<protein>
    <submittedName>
        <fullName evidence="2">Uncharacterized protein</fullName>
    </submittedName>
</protein>
<feature type="transmembrane region" description="Helical" evidence="1">
    <location>
        <begin position="94"/>
        <end position="119"/>
    </location>
</feature>
<keyword evidence="1" id="KW-0472">Membrane</keyword>
<organism evidence="2 3">
    <name type="scientific">Fraxinus pennsylvanica</name>
    <dbReference type="NCBI Taxonomy" id="56036"/>
    <lineage>
        <taxon>Eukaryota</taxon>
        <taxon>Viridiplantae</taxon>
        <taxon>Streptophyta</taxon>
        <taxon>Embryophyta</taxon>
        <taxon>Tracheophyta</taxon>
        <taxon>Spermatophyta</taxon>
        <taxon>Magnoliopsida</taxon>
        <taxon>eudicotyledons</taxon>
        <taxon>Gunneridae</taxon>
        <taxon>Pentapetalae</taxon>
        <taxon>asterids</taxon>
        <taxon>lamiids</taxon>
        <taxon>Lamiales</taxon>
        <taxon>Oleaceae</taxon>
        <taxon>Oleeae</taxon>
        <taxon>Fraxinus</taxon>
    </lineage>
</organism>
<dbReference type="AlphaFoldDB" id="A0AAD2DLD2"/>
<accession>A0AAD2DLD2</accession>
<dbReference type="EMBL" id="OU503037">
    <property type="protein sequence ID" value="CAI9756025.1"/>
    <property type="molecule type" value="Genomic_DNA"/>
</dbReference>
<dbReference type="PANTHER" id="PTHR38225">
    <property type="entry name" value="PROTEIN, PUTATIVE-RELATED"/>
    <property type="match status" value="1"/>
</dbReference>
<evidence type="ECO:0000256" key="1">
    <source>
        <dbReference type="SAM" id="Phobius"/>
    </source>
</evidence>
<name>A0AAD2DLD2_9LAMI</name>
<evidence type="ECO:0000313" key="3">
    <source>
        <dbReference type="Proteomes" id="UP000834106"/>
    </source>
</evidence>
<proteinExistence type="predicted"/>
<keyword evidence="1" id="KW-1133">Transmembrane helix</keyword>
<sequence length="120" mass="13563">MASISLYVCKLSNPCFFRFKSQISPKATSQFRDGQGNSGSLVDSNLSILKSRMEQTRTRERLNACYLHENGWNYKSGYNSIIKKQEMLLQSIELLGLVSSTIGLVFLSGSLFIFLVSLYF</sequence>
<dbReference type="Proteomes" id="UP000834106">
    <property type="component" value="Chromosome 2"/>
</dbReference>